<dbReference type="Proteomes" id="UP001149090">
    <property type="component" value="Unassembled WGS sequence"/>
</dbReference>
<accession>A0A9Q0REF1</accession>
<evidence type="ECO:0000313" key="3">
    <source>
        <dbReference type="Proteomes" id="UP001149090"/>
    </source>
</evidence>
<protein>
    <submittedName>
        <fullName evidence="2">Centrosomal protein</fullName>
    </submittedName>
</protein>
<reference evidence="2" key="1">
    <citation type="submission" date="2022-10" db="EMBL/GenBank/DDBJ databases">
        <title>Novel sulphate-reducing endosymbionts in the free-living metamonad Anaeramoeba.</title>
        <authorList>
            <person name="Jerlstrom-Hultqvist J."/>
            <person name="Cepicka I."/>
            <person name="Gallot-Lavallee L."/>
            <person name="Salas-Leiva D."/>
            <person name="Curtis B.A."/>
            <person name="Zahonova K."/>
            <person name="Pipaliya S."/>
            <person name="Dacks J."/>
            <person name="Roger A.J."/>
        </authorList>
    </citation>
    <scope>NUCLEOTIDE SEQUENCE</scope>
    <source>
        <strain evidence="2">BMAN</strain>
    </source>
</reference>
<comment type="caution">
    <text evidence="2">The sequence shown here is derived from an EMBL/GenBank/DDBJ whole genome shotgun (WGS) entry which is preliminary data.</text>
</comment>
<sequence>MSSSQDELANEMINLNSQLEFQTREISDKILETKKEIKEKKGKIKLIQEEKQKREKKINEEKEKIQNKIKNQQKNIKKVSKQLQELKQENKTLKEKNNSLNIQIKNIHELKQQNQKNKSKLKKNINEKLKEEIDSNQKKNEEKKIQIDSLEKQIEIKKNEKNQLQKEFQILKEKNDSNSNLLFDKLKSILDSINNLVHEIQILTTKNFEYNLISKQIDIFQLQKLVLLEEKFDEKKYLDQEIENYKDKRKELVDSLQMKKQFKEIFEEKNEQISVLRNQFKELILESLKK</sequence>
<organism evidence="2 3">
    <name type="scientific">Anaeramoeba ignava</name>
    <name type="common">Anaerobic marine amoeba</name>
    <dbReference type="NCBI Taxonomy" id="1746090"/>
    <lineage>
        <taxon>Eukaryota</taxon>
        <taxon>Metamonada</taxon>
        <taxon>Anaeramoebidae</taxon>
        <taxon>Anaeramoeba</taxon>
    </lineage>
</organism>
<dbReference type="AlphaFoldDB" id="A0A9Q0REF1"/>
<dbReference type="OMA" id="TTKNFEY"/>
<gene>
    <name evidence="2" type="ORF">M0811_05765</name>
</gene>
<keyword evidence="1" id="KW-0175">Coiled coil</keyword>
<evidence type="ECO:0000313" key="2">
    <source>
        <dbReference type="EMBL" id="KAJ5077666.1"/>
    </source>
</evidence>
<feature type="coiled-coil region" evidence="1">
    <location>
        <begin position="228"/>
        <end position="286"/>
    </location>
</feature>
<dbReference type="EMBL" id="JAPDFW010000057">
    <property type="protein sequence ID" value="KAJ5077666.1"/>
    <property type="molecule type" value="Genomic_DNA"/>
</dbReference>
<proteinExistence type="predicted"/>
<feature type="coiled-coil region" evidence="1">
    <location>
        <begin position="5"/>
        <end position="174"/>
    </location>
</feature>
<evidence type="ECO:0000256" key="1">
    <source>
        <dbReference type="SAM" id="Coils"/>
    </source>
</evidence>
<name>A0A9Q0REF1_ANAIG</name>
<keyword evidence="3" id="KW-1185">Reference proteome</keyword>